<accession>F2Q864</accession>
<reference evidence="2" key="1">
    <citation type="submission" date="2009-04" db="EMBL/GenBank/DDBJ databases">
        <title>Novel enterobacterial integrative and conjugative elements (ICEs), including a mobilisable relateive of SPI-7.</title>
        <authorList>
            <person name="Seth-Smith H.M."/>
        </authorList>
    </citation>
    <scope>NUCLEOTIDE SEQUENCE</scope>
    <source>
        <strain evidence="2">Y69</strain>
    </source>
</reference>
<name>F2Q864_YEREN</name>
<evidence type="ECO:0000313" key="2">
    <source>
        <dbReference type="EMBL" id="CAX67795.1"/>
    </source>
</evidence>
<organism evidence="2">
    <name type="scientific">Yersinia enterocolitica</name>
    <dbReference type="NCBI Taxonomy" id="630"/>
    <lineage>
        <taxon>Bacteria</taxon>
        <taxon>Pseudomonadati</taxon>
        <taxon>Pseudomonadota</taxon>
        <taxon>Gammaproteobacteria</taxon>
        <taxon>Enterobacterales</taxon>
        <taxon>Yersiniaceae</taxon>
        <taxon>Yersinia</taxon>
    </lineage>
</organism>
<evidence type="ECO:0000259" key="1">
    <source>
        <dbReference type="Pfam" id="PF21527"/>
    </source>
</evidence>
<gene>
    <name evidence="2" type="ORF">Y69_0011</name>
</gene>
<dbReference type="EMBL" id="FN298493">
    <property type="protein sequence ID" value="CAX67795.1"/>
    <property type="molecule type" value="Genomic_DNA"/>
</dbReference>
<dbReference type="InterPro" id="IPR049002">
    <property type="entry name" value="Stv"/>
</dbReference>
<sequence>MSFMGIYDSSNQKGGMISRSSCGSNNGEITPVGATPLGRYYYLFRSMGRQSNRLLITAHGEQSLLPKWMLLPKESIIRYYSSDNHALYDPDLEDVAARRVIPRESISGGGYIRNYNISKYAKDTYESARYIAERYGVDVLTVRNRKEREIYLSDLSSLFKIMKSNNISYKYIDAIYCRSAWLSSNGMPQSAYRI</sequence>
<proteinExistence type="predicted"/>
<feature type="domain" description="Putative adhesin Stv" evidence="1">
    <location>
        <begin position="54"/>
        <end position="179"/>
    </location>
</feature>
<dbReference type="AlphaFoldDB" id="F2Q864"/>
<dbReference type="Pfam" id="PF21527">
    <property type="entry name" value="Stv"/>
    <property type="match status" value="1"/>
</dbReference>
<protein>
    <recommendedName>
        <fullName evidence="1">Putative adhesin Stv domain-containing protein</fullName>
    </recommendedName>
</protein>